<dbReference type="SUPFAM" id="SSF53383">
    <property type="entry name" value="PLP-dependent transferases"/>
    <property type="match status" value="1"/>
</dbReference>
<dbReference type="GO" id="GO:0005737">
    <property type="term" value="C:cytoplasm"/>
    <property type="evidence" value="ECO:0007669"/>
    <property type="project" value="UniProtKB-SubCell"/>
</dbReference>
<dbReference type="PANTHER" id="PTHR32328">
    <property type="entry name" value="L-SERYL-TRNA(SEC) SELENIUM TRANSFERASE"/>
    <property type="match status" value="1"/>
</dbReference>
<keyword evidence="6 8" id="KW-0711">Selenium</keyword>
<dbReference type="HAMAP" id="MF_00423">
    <property type="entry name" value="SelA"/>
    <property type="match status" value="1"/>
</dbReference>
<organism evidence="10 11">
    <name type="scientific">Isachenkonia alkalipeptolytica</name>
    <dbReference type="NCBI Taxonomy" id="2565777"/>
    <lineage>
        <taxon>Bacteria</taxon>
        <taxon>Bacillati</taxon>
        <taxon>Bacillota</taxon>
        <taxon>Clostridia</taxon>
        <taxon>Eubacteriales</taxon>
        <taxon>Clostridiaceae</taxon>
        <taxon>Isachenkonia</taxon>
    </lineage>
</organism>
<keyword evidence="2 8" id="KW-0963">Cytoplasm</keyword>
<gene>
    <name evidence="8" type="primary">selA</name>
    <name evidence="10" type="ORF">ISALK_10520</name>
</gene>
<comment type="cofactor">
    <cofactor evidence="1 8 9">
        <name>pyridoxal 5'-phosphate</name>
        <dbReference type="ChEBI" id="CHEBI:597326"/>
    </cofactor>
</comment>
<dbReference type="EMBL" id="SUMG01000014">
    <property type="protein sequence ID" value="NBG88932.1"/>
    <property type="molecule type" value="Genomic_DNA"/>
</dbReference>
<comment type="similarity">
    <text evidence="7 8">Belongs to the SelA family.</text>
</comment>
<comment type="subcellular location">
    <subcellularLocation>
        <location evidence="8">Cytoplasm</location>
    </subcellularLocation>
</comment>
<dbReference type="Gene3D" id="3.90.1150.180">
    <property type="match status" value="1"/>
</dbReference>
<protein>
    <recommendedName>
        <fullName evidence="8">L-seryl-tRNA(Sec) selenium transferase</fullName>
        <ecNumber evidence="8">2.9.1.1</ecNumber>
    </recommendedName>
    <alternativeName>
        <fullName evidence="8">Selenocysteine synthase</fullName>
        <shortName evidence="8">Sec synthase</shortName>
    </alternativeName>
    <alternativeName>
        <fullName evidence="8">Selenocysteinyl-tRNA(Sec) synthase</fullName>
    </alternativeName>
</protein>
<evidence type="ECO:0000256" key="7">
    <source>
        <dbReference type="ARBA" id="ARBA00044507"/>
    </source>
</evidence>
<dbReference type="InterPro" id="IPR018319">
    <property type="entry name" value="SelA-like"/>
</dbReference>
<dbReference type="EC" id="2.9.1.1" evidence="8"/>
<keyword evidence="4 8" id="KW-0663">Pyridoxal phosphate</keyword>
<evidence type="ECO:0000256" key="4">
    <source>
        <dbReference type="ARBA" id="ARBA00022898"/>
    </source>
</evidence>
<evidence type="ECO:0000313" key="10">
    <source>
        <dbReference type="EMBL" id="NBG88932.1"/>
    </source>
</evidence>
<evidence type="ECO:0000256" key="6">
    <source>
        <dbReference type="ARBA" id="ARBA00023266"/>
    </source>
</evidence>
<dbReference type="InterPro" id="IPR015424">
    <property type="entry name" value="PyrdxlP-dep_Trfase"/>
</dbReference>
<dbReference type="GO" id="GO:0001514">
    <property type="term" value="P:selenocysteine incorporation"/>
    <property type="evidence" value="ECO:0007669"/>
    <property type="project" value="UniProtKB-UniRule"/>
</dbReference>
<evidence type="ECO:0000256" key="3">
    <source>
        <dbReference type="ARBA" id="ARBA00022679"/>
    </source>
</evidence>
<evidence type="ECO:0000256" key="1">
    <source>
        <dbReference type="ARBA" id="ARBA00001933"/>
    </source>
</evidence>
<dbReference type="Pfam" id="PF03841">
    <property type="entry name" value="SelA"/>
    <property type="match status" value="1"/>
</dbReference>
<comment type="caution">
    <text evidence="10">The sequence shown here is derived from an EMBL/GenBank/DDBJ whole genome shotgun (WGS) entry which is preliminary data.</text>
</comment>
<dbReference type="InterPro" id="IPR015421">
    <property type="entry name" value="PyrdxlP-dep_Trfase_major"/>
</dbReference>
<dbReference type="AlphaFoldDB" id="A0AA44BEF3"/>
<evidence type="ECO:0000313" key="11">
    <source>
        <dbReference type="Proteomes" id="UP000449710"/>
    </source>
</evidence>
<evidence type="ECO:0000256" key="2">
    <source>
        <dbReference type="ARBA" id="ARBA00022490"/>
    </source>
</evidence>
<dbReference type="GO" id="GO:0004125">
    <property type="term" value="F:L-seryl-tRNA(Sec) selenium transferase activity"/>
    <property type="evidence" value="ECO:0007669"/>
    <property type="project" value="UniProtKB-UniRule"/>
</dbReference>
<keyword evidence="5 8" id="KW-0648">Protein biosynthesis</keyword>
<evidence type="ECO:0000256" key="8">
    <source>
        <dbReference type="HAMAP-Rule" id="MF_00423"/>
    </source>
</evidence>
<evidence type="ECO:0000256" key="9">
    <source>
        <dbReference type="PIRSR" id="PIRSR618319-50"/>
    </source>
</evidence>
<dbReference type="Proteomes" id="UP000449710">
    <property type="component" value="Unassembled WGS sequence"/>
</dbReference>
<dbReference type="RefSeq" id="WP_160722068.1">
    <property type="nucleotide sequence ID" value="NZ_SUMG01000014.1"/>
</dbReference>
<keyword evidence="3 8" id="KW-0808">Transferase</keyword>
<comment type="pathway">
    <text evidence="8">Aminoacyl-tRNA biosynthesis; selenocysteinyl-tRNA(Sec) biosynthesis; selenocysteinyl-tRNA(Sec) from L-seryl-tRNA(Sec) (bacterial route): step 1/1.</text>
</comment>
<dbReference type="GO" id="GO:0001717">
    <property type="term" value="P:conversion of seryl-tRNAsec to selenocys-tRNAsec"/>
    <property type="evidence" value="ECO:0007669"/>
    <property type="project" value="UniProtKB-UniRule"/>
</dbReference>
<accession>A0AA44BEF3</accession>
<name>A0AA44BEF3_9CLOT</name>
<reference evidence="10 11" key="1">
    <citation type="submission" date="2019-04" db="EMBL/GenBank/DDBJ databases">
        <title>Isachenkonia alkalipeptolytica gen. nov. sp. nov. a new anaerobic, alkiliphilic organothrophic bacterium capable to reduce synthesized ferrihydrite isolated from a soda lake.</title>
        <authorList>
            <person name="Toshchakov S.V."/>
            <person name="Zavarzina D.G."/>
            <person name="Zhilina T.N."/>
            <person name="Kostrikina N.A."/>
            <person name="Kublanov I.V."/>
        </authorList>
    </citation>
    <scope>NUCLEOTIDE SEQUENCE [LARGE SCALE GENOMIC DNA]</scope>
    <source>
        <strain evidence="10 11">Z-1701</strain>
    </source>
</reference>
<sequence length="469" mass="52657">MNKNQLLREIPSVDRLLQKEETLIFIRKSSVELVTHLLRRIIEEYRKKVLADQKGQMHPLSEEQIITKLEKEMSQFIEMNLKQVINGTGTVLHTNLGRALFSEEMKEEVWKVLSNYSNLELDLSTGKRGSRYSHLVEKIKFITGAEDALVVNNNAAAVLLTLSSIAKGKEVIVSRGELVEIGGAFRIPDVMEQSGATLVDVGTTNKTHLRDYESNVTEETGALLKVHTSNYKIMGFTKEVPLKELVDFGKGKSLPVIEDLGSGVLIDLEKYGLAHEPTVQESVKAGADIITFSGDKLLGGPQAGIIIGKREWIDKMKKNPLTRAFRIDKMTVSSLEMILSYYLREETVVNKIPGLSMITMPYERLVEKAEKLKQIIGKKNEGLFTLSTREDYSQVGGGSLPLEQLKTEVVIIEFHKTPISSVEKALREASIPIIPRVSNDAMILDPRTINERDFDYIATTIQRIVKEKH</sequence>
<dbReference type="NCBIfam" id="TIGR00474">
    <property type="entry name" value="selA"/>
    <property type="match status" value="1"/>
</dbReference>
<proteinExistence type="inferred from homology"/>
<comment type="function">
    <text evidence="8">Converts seryl-tRNA(Sec) to selenocysteinyl-tRNA(Sec) required for selenoprotein biosynthesis.</text>
</comment>
<dbReference type="PANTHER" id="PTHR32328:SF0">
    <property type="entry name" value="L-SERYL-TRNA(SEC) SELENIUM TRANSFERASE"/>
    <property type="match status" value="1"/>
</dbReference>
<dbReference type="Gene3D" id="3.40.640.10">
    <property type="entry name" value="Type I PLP-dependent aspartate aminotransferase-like (Major domain)"/>
    <property type="match status" value="1"/>
</dbReference>
<evidence type="ECO:0000256" key="5">
    <source>
        <dbReference type="ARBA" id="ARBA00022917"/>
    </source>
</evidence>
<comment type="catalytic activity">
    <reaction evidence="8">
        <text>L-seryl-tRNA(Sec) + selenophosphate + H(+) = L-selenocysteinyl-tRNA(Sec) + phosphate</text>
        <dbReference type="Rhea" id="RHEA:22728"/>
        <dbReference type="Rhea" id="RHEA-COMP:9742"/>
        <dbReference type="Rhea" id="RHEA-COMP:9743"/>
        <dbReference type="ChEBI" id="CHEBI:15378"/>
        <dbReference type="ChEBI" id="CHEBI:16144"/>
        <dbReference type="ChEBI" id="CHEBI:43474"/>
        <dbReference type="ChEBI" id="CHEBI:78533"/>
        <dbReference type="ChEBI" id="CHEBI:78573"/>
        <dbReference type="EC" id="2.9.1.1"/>
    </reaction>
</comment>
<keyword evidence="11" id="KW-1185">Reference proteome</keyword>
<feature type="modified residue" description="N6-(pyridoxal phosphate)lysine" evidence="8 9">
    <location>
        <position position="296"/>
    </location>
</feature>
<dbReference type="InterPro" id="IPR004534">
    <property type="entry name" value="SelA_trans"/>
</dbReference>